<comment type="similarity">
    <text evidence="1">Belongs to the heat shock protein 70 family.</text>
</comment>
<dbReference type="OMA" id="TWTCSRS"/>
<dbReference type="InterPro" id="IPR013126">
    <property type="entry name" value="Hsp_70_fam"/>
</dbReference>
<organism evidence="4 5">
    <name type="scientific">Cynara cardunculus var. scolymus</name>
    <name type="common">Globe artichoke</name>
    <name type="synonym">Cynara scolymus</name>
    <dbReference type="NCBI Taxonomy" id="59895"/>
    <lineage>
        <taxon>Eukaryota</taxon>
        <taxon>Viridiplantae</taxon>
        <taxon>Streptophyta</taxon>
        <taxon>Embryophyta</taxon>
        <taxon>Tracheophyta</taxon>
        <taxon>Spermatophyta</taxon>
        <taxon>Magnoliopsida</taxon>
        <taxon>eudicotyledons</taxon>
        <taxon>Gunneridae</taxon>
        <taxon>Pentapetalae</taxon>
        <taxon>asterids</taxon>
        <taxon>campanulids</taxon>
        <taxon>Asterales</taxon>
        <taxon>Asteraceae</taxon>
        <taxon>Carduoideae</taxon>
        <taxon>Cardueae</taxon>
        <taxon>Carduinae</taxon>
        <taxon>Cynara</taxon>
    </lineage>
</organism>
<keyword evidence="5" id="KW-1185">Reference proteome</keyword>
<dbReference type="Gramene" id="KVH88993">
    <property type="protein sequence ID" value="KVH88993"/>
    <property type="gene ID" value="Ccrd_009024"/>
</dbReference>
<evidence type="ECO:0000313" key="5">
    <source>
        <dbReference type="Proteomes" id="UP000243975"/>
    </source>
</evidence>
<gene>
    <name evidence="4" type="ORF">Ccrd_009024</name>
</gene>
<dbReference type="STRING" id="59895.A0A103XE01"/>
<dbReference type="GO" id="GO:0005524">
    <property type="term" value="F:ATP binding"/>
    <property type="evidence" value="ECO:0007669"/>
    <property type="project" value="UniProtKB-KW"/>
</dbReference>
<dbReference type="GO" id="GO:0140662">
    <property type="term" value="F:ATP-dependent protein folding chaperone"/>
    <property type="evidence" value="ECO:0007669"/>
    <property type="project" value="InterPro"/>
</dbReference>
<dbReference type="Gene3D" id="3.90.640.10">
    <property type="entry name" value="Actin, Chain A, domain 4"/>
    <property type="match status" value="1"/>
</dbReference>
<dbReference type="EMBL" id="LEKV01005322">
    <property type="protein sequence ID" value="KVH88993.1"/>
    <property type="molecule type" value="Genomic_DNA"/>
</dbReference>
<dbReference type="PANTHER" id="PTHR19375">
    <property type="entry name" value="HEAT SHOCK PROTEIN 70KDA"/>
    <property type="match status" value="1"/>
</dbReference>
<accession>A0A103XE01</accession>
<comment type="caution">
    <text evidence="4">The sequence shown here is derived from an EMBL/GenBank/DDBJ whole genome shotgun (WGS) entry which is preliminary data.</text>
</comment>
<dbReference type="Gene3D" id="3.30.420.40">
    <property type="match status" value="1"/>
</dbReference>
<dbReference type="FunFam" id="3.30.420.40:FF:000545">
    <property type="entry name" value="Endoplasmic reticulum chaperone BiP"/>
    <property type="match status" value="1"/>
</dbReference>
<dbReference type="SUPFAM" id="SSF53067">
    <property type="entry name" value="Actin-like ATPase domain"/>
    <property type="match status" value="2"/>
</dbReference>
<evidence type="ECO:0000256" key="3">
    <source>
        <dbReference type="ARBA" id="ARBA00022840"/>
    </source>
</evidence>
<sequence length="181" mass="20033">MKGVAQTFLGLTVGKAVITVPAYFNDSQRQSTKDAAKIAGLEVLHMINEPTTAAIAHVLDERANTDDKMNVLVFERGGGTFDASLLTIDEGGDTHLGSENFDNRMVNLYVQEFKRKHKEDLSGNRKALARLRVHCERAKRIISTAILTTIDIDRLFNGVIFSTKLLAPSLKRLTWTCSRSA</sequence>
<dbReference type="FunFam" id="3.90.640.10:FF:000010">
    <property type="entry name" value="heat shock 70 kDa protein 14"/>
    <property type="match status" value="1"/>
</dbReference>
<dbReference type="InterPro" id="IPR043129">
    <property type="entry name" value="ATPase_NBD"/>
</dbReference>
<keyword evidence="3" id="KW-0067">ATP-binding</keyword>
<dbReference type="PRINTS" id="PR00301">
    <property type="entry name" value="HEATSHOCK70"/>
</dbReference>
<dbReference type="Pfam" id="PF00012">
    <property type="entry name" value="HSP70"/>
    <property type="match status" value="1"/>
</dbReference>
<dbReference type="Proteomes" id="UP000243975">
    <property type="component" value="Unassembled WGS sequence"/>
</dbReference>
<reference evidence="4 5" key="1">
    <citation type="journal article" date="2016" name="Sci. Rep.">
        <title>The genome sequence of the outbreeding globe artichoke constructed de novo incorporating a phase-aware low-pass sequencing strategy of F1 progeny.</title>
        <authorList>
            <person name="Scaglione D."/>
            <person name="Reyes-Chin-Wo S."/>
            <person name="Acquadro A."/>
            <person name="Froenicke L."/>
            <person name="Portis E."/>
            <person name="Beitel C."/>
            <person name="Tirone M."/>
            <person name="Mauro R."/>
            <person name="Lo Monaco A."/>
            <person name="Mauromicale G."/>
            <person name="Faccioli P."/>
            <person name="Cattivelli L."/>
            <person name="Rieseberg L."/>
            <person name="Michelmore R."/>
            <person name="Lanteri S."/>
        </authorList>
    </citation>
    <scope>NUCLEOTIDE SEQUENCE [LARGE SCALE GENOMIC DNA]</scope>
    <source>
        <strain evidence="4">2C</strain>
    </source>
</reference>
<keyword evidence="4" id="KW-0346">Stress response</keyword>
<evidence type="ECO:0000313" key="4">
    <source>
        <dbReference type="EMBL" id="KVH88993.1"/>
    </source>
</evidence>
<protein>
    <submittedName>
        <fullName evidence="4">Heat shock protein 70 family</fullName>
    </submittedName>
</protein>
<dbReference type="AlphaFoldDB" id="A0A103XE01"/>
<keyword evidence="2" id="KW-0547">Nucleotide-binding</keyword>
<evidence type="ECO:0000256" key="2">
    <source>
        <dbReference type="ARBA" id="ARBA00022741"/>
    </source>
</evidence>
<evidence type="ECO:0000256" key="1">
    <source>
        <dbReference type="ARBA" id="ARBA00007381"/>
    </source>
</evidence>
<name>A0A103XE01_CYNCS</name>
<proteinExistence type="inferred from homology"/>